<gene>
    <name evidence="1" type="ORF">BDY19DRAFT_998943</name>
</gene>
<keyword evidence="2" id="KW-1185">Reference proteome</keyword>
<reference evidence="1" key="1">
    <citation type="journal article" date="2021" name="Environ. Microbiol.">
        <title>Gene family expansions and transcriptome signatures uncover fungal adaptations to wood decay.</title>
        <authorList>
            <person name="Hage H."/>
            <person name="Miyauchi S."/>
            <person name="Viragh M."/>
            <person name="Drula E."/>
            <person name="Min B."/>
            <person name="Chaduli D."/>
            <person name="Navarro D."/>
            <person name="Favel A."/>
            <person name="Norest M."/>
            <person name="Lesage-Meessen L."/>
            <person name="Balint B."/>
            <person name="Merenyi Z."/>
            <person name="de Eugenio L."/>
            <person name="Morin E."/>
            <person name="Martinez A.T."/>
            <person name="Baldrian P."/>
            <person name="Stursova M."/>
            <person name="Martinez M.J."/>
            <person name="Novotny C."/>
            <person name="Magnuson J.K."/>
            <person name="Spatafora J.W."/>
            <person name="Maurice S."/>
            <person name="Pangilinan J."/>
            <person name="Andreopoulos W."/>
            <person name="LaButti K."/>
            <person name="Hundley H."/>
            <person name="Na H."/>
            <person name="Kuo A."/>
            <person name="Barry K."/>
            <person name="Lipzen A."/>
            <person name="Henrissat B."/>
            <person name="Riley R."/>
            <person name="Ahrendt S."/>
            <person name="Nagy L.G."/>
            <person name="Grigoriev I.V."/>
            <person name="Martin F."/>
            <person name="Rosso M.N."/>
        </authorList>
    </citation>
    <scope>NUCLEOTIDE SEQUENCE</scope>
    <source>
        <strain evidence="1">CBS 384.51</strain>
    </source>
</reference>
<protein>
    <submittedName>
        <fullName evidence="1">Uncharacterized protein</fullName>
    </submittedName>
</protein>
<organism evidence="1 2">
    <name type="scientific">Irpex rosettiformis</name>
    <dbReference type="NCBI Taxonomy" id="378272"/>
    <lineage>
        <taxon>Eukaryota</taxon>
        <taxon>Fungi</taxon>
        <taxon>Dikarya</taxon>
        <taxon>Basidiomycota</taxon>
        <taxon>Agaricomycotina</taxon>
        <taxon>Agaricomycetes</taxon>
        <taxon>Polyporales</taxon>
        <taxon>Irpicaceae</taxon>
        <taxon>Irpex</taxon>
    </lineage>
</organism>
<evidence type="ECO:0000313" key="1">
    <source>
        <dbReference type="EMBL" id="KAI0083016.1"/>
    </source>
</evidence>
<dbReference type="Proteomes" id="UP001055072">
    <property type="component" value="Unassembled WGS sequence"/>
</dbReference>
<sequence>MEGHGNLPRQHAARSKAAREAAKQREALVDLKLCELREYTDNYLEKVAEESGKPTEWLETRFYQMGKLSKQQRGVNSYNAYISRLAKEHREKGLPSQGKDTMIMLAKEAAESGAWKTAPVEVMESMKDDIEKQRQSRGTKKVTEKMIGRDIDSTMTRIEIEADGLHKRTRAEYLVLTLHSDVTDTWPMRVRASQRVDDAIFQLYKQTLDVFALKVQAYLTTGIAGVLKAGTKQPGAVALRSTIRNDVTGTLHAILINERNVPLGGLPDMGWAPSRYKKLVVDYGVELTGWTEPNGVCNLADLKTMPQLQRLKNAIDHGHCVWEALSDEDWEARRQSYNQYLETRNIKRKGKGKGKGAGKGKDAMDVDEDEGDDEDEDENGDDGDNGERDNDNLDAPGSGYHLIHPPIVPPVPVLQFVQGSSTGYAGYM</sequence>
<proteinExistence type="predicted"/>
<accession>A0ACB8TLX7</accession>
<evidence type="ECO:0000313" key="2">
    <source>
        <dbReference type="Proteomes" id="UP001055072"/>
    </source>
</evidence>
<comment type="caution">
    <text evidence="1">The sequence shown here is derived from an EMBL/GenBank/DDBJ whole genome shotgun (WGS) entry which is preliminary data.</text>
</comment>
<name>A0ACB8TLX7_9APHY</name>
<dbReference type="EMBL" id="MU275014">
    <property type="protein sequence ID" value="KAI0083016.1"/>
    <property type="molecule type" value="Genomic_DNA"/>
</dbReference>